<dbReference type="PANTHER" id="PTHR43792:SF1">
    <property type="entry name" value="N-ACETYLTRANSFERASE DOMAIN-CONTAINING PROTEIN"/>
    <property type="match status" value="1"/>
</dbReference>
<evidence type="ECO:0000313" key="2">
    <source>
        <dbReference type="EMBL" id="HIR60985.1"/>
    </source>
</evidence>
<accession>A0A9D1J502</accession>
<dbReference type="Proteomes" id="UP000824241">
    <property type="component" value="Unassembled WGS sequence"/>
</dbReference>
<sequence length="196" mass="22592">MGLRHRGTVQLETERLILRRFLPGDMEEIYNNCWRDYEVWRWTSYDPMPTIREVQTAAGLFTPRWFAAYGQPDRYSWAIQLKNGPVIGRISGMHPDDHVSQVELAYELGRAWWNRGYATEAAGAIIRFFLTEVGFNRVFACHAPENPASGRVMQKCGMRYEGMLRQAFRCNSGLYDMVICGILAEDLPIQGNESFV</sequence>
<dbReference type="PANTHER" id="PTHR43792">
    <property type="entry name" value="GNAT FAMILY, PUTATIVE (AFU_ORTHOLOGUE AFUA_3G00765)-RELATED-RELATED"/>
    <property type="match status" value="1"/>
</dbReference>
<protein>
    <submittedName>
        <fullName evidence="2">GNAT family N-acetyltransferase</fullName>
    </submittedName>
</protein>
<reference evidence="2" key="2">
    <citation type="journal article" date="2021" name="PeerJ">
        <title>Extensive microbial diversity within the chicken gut microbiome revealed by metagenomics and culture.</title>
        <authorList>
            <person name="Gilroy R."/>
            <person name="Ravi A."/>
            <person name="Getino M."/>
            <person name="Pursley I."/>
            <person name="Horton D.L."/>
            <person name="Alikhan N.F."/>
            <person name="Baker D."/>
            <person name="Gharbi K."/>
            <person name="Hall N."/>
            <person name="Watson M."/>
            <person name="Adriaenssens E.M."/>
            <person name="Foster-Nyarko E."/>
            <person name="Jarju S."/>
            <person name="Secka A."/>
            <person name="Antonio M."/>
            <person name="Oren A."/>
            <person name="Chaudhuri R.R."/>
            <person name="La Ragione R."/>
            <person name="Hildebrand F."/>
            <person name="Pallen M.J."/>
        </authorList>
    </citation>
    <scope>NUCLEOTIDE SEQUENCE</scope>
    <source>
        <strain evidence="2">CHK189-12415</strain>
    </source>
</reference>
<name>A0A9D1J502_9FIRM</name>
<reference evidence="2" key="1">
    <citation type="submission" date="2020-10" db="EMBL/GenBank/DDBJ databases">
        <authorList>
            <person name="Gilroy R."/>
        </authorList>
    </citation>
    <scope>NUCLEOTIDE SEQUENCE</scope>
    <source>
        <strain evidence="2">CHK189-12415</strain>
    </source>
</reference>
<dbReference type="Pfam" id="PF13302">
    <property type="entry name" value="Acetyltransf_3"/>
    <property type="match status" value="1"/>
</dbReference>
<dbReference type="EMBL" id="DVHA01000172">
    <property type="protein sequence ID" value="HIR60985.1"/>
    <property type="molecule type" value="Genomic_DNA"/>
</dbReference>
<dbReference type="InterPro" id="IPR000182">
    <property type="entry name" value="GNAT_dom"/>
</dbReference>
<organism evidence="2 3">
    <name type="scientific">Candidatus Faecivivens stercoravium</name>
    <dbReference type="NCBI Taxonomy" id="2840803"/>
    <lineage>
        <taxon>Bacteria</taxon>
        <taxon>Bacillati</taxon>
        <taxon>Bacillota</taxon>
        <taxon>Clostridia</taxon>
        <taxon>Eubacteriales</taxon>
        <taxon>Oscillospiraceae</taxon>
        <taxon>Oscillospiraceae incertae sedis</taxon>
        <taxon>Candidatus Faecivivens</taxon>
    </lineage>
</organism>
<dbReference type="SUPFAM" id="SSF55729">
    <property type="entry name" value="Acyl-CoA N-acyltransferases (Nat)"/>
    <property type="match status" value="1"/>
</dbReference>
<proteinExistence type="predicted"/>
<dbReference type="Gene3D" id="3.40.630.30">
    <property type="match status" value="1"/>
</dbReference>
<evidence type="ECO:0000259" key="1">
    <source>
        <dbReference type="PROSITE" id="PS51186"/>
    </source>
</evidence>
<feature type="domain" description="N-acetyltransferase" evidence="1">
    <location>
        <begin position="16"/>
        <end position="185"/>
    </location>
</feature>
<gene>
    <name evidence="2" type="ORF">IAB37_05355</name>
</gene>
<comment type="caution">
    <text evidence="2">The sequence shown here is derived from an EMBL/GenBank/DDBJ whole genome shotgun (WGS) entry which is preliminary data.</text>
</comment>
<dbReference type="AlphaFoldDB" id="A0A9D1J502"/>
<dbReference type="InterPro" id="IPR051531">
    <property type="entry name" value="N-acetyltransferase"/>
</dbReference>
<dbReference type="PROSITE" id="PS51186">
    <property type="entry name" value="GNAT"/>
    <property type="match status" value="1"/>
</dbReference>
<dbReference type="InterPro" id="IPR016181">
    <property type="entry name" value="Acyl_CoA_acyltransferase"/>
</dbReference>
<evidence type="ECO:0000313" key="3">
    <source>
        <dbReference type="Proteomes" id="UP000824241"/>
    </source>
</evidence>
<dbReference type="GO" id="GO:0016747">
    <property type="term" value="F:acyltransferase activity, transferring groups other than amino-acyl groups"/>
    <property type="evidence" value="ECO:0007669"/>
    <property type="project" value="InterPro"/>
</dbReference>